<sequence>MKIIASIVLYNPDIERLSLNIKAILPQVSELIIVNNGSKNFGEVIDMTKEYTDISFIDNEENLGIATALNQAAVFAQKNDYNWIITLDQDSVAPENLVSVYSSFVNEKKIGIVCCKIIDRNFGERQMQKMKHEVEEVPMCITSASMMNLEAWKSIGGFPDDFFIDSVDFDICLSMRECGYKIIRTNDTALLHEVGHSELRYLFGKEYQIYHHSPLRYYYMIRNGIYLGKRHHFVMRAVYRSLRLFMLVMLFENNKITKAKMIGLGYWHTLIGRYGKL</sequence>
<dbReference type="RefSeq" id="WP_321020679.1">
    <property type="nucleotide sequence ID" value="NZ_JARZAK010000001.1"/>
</dbReference>
<dbReference type="PANTHER" id="PTHR43179:SF12">
    <property type="entry name" value="GALACTOFURANOSYLTRANSFERASE GLFT2"/>
    <property type="match status" value="1"/>
</dbReference>
<feature type="domain" description="Glycosyltransferase 2-like" evidence="4">
    <location>
        <begin position="10"/>
        <end position="136"/>
    </location>
</feature>
<dbReference type="InterPro" id="IPR001173">
    <property type="entry name" value="Glyco_trans_2-like"/>
</dbReference>
<evidence type="ECO:0000313" key="5">
    <source>
        <dbReference type="EMBL" id="MDY7256234.1"/>
    </source>
</evidence>
<proteinExistence type="inferred from homology"/>
<organism evidence="5 6">
    <name type="scientific">Bacteroides vicugnae</name>
    <dbReference type="NCBI Taxonomy" id="3037989"/>
    <lineage>
        <taxon>Bacteria</taxon>
        <taxon>Pseudomonadati</taxon>
        <taxon>Bacteroidota</taxon>
        <taxon>Bacteroidia</taxon>
        <taxon>Bacteroidales</taxon>
        <taxon>Bacteroidaceae</taxon>
        <taxon>Bacteroides</taxon>
    </lineage>
</organism>
<gene>
    <name evidence="5" type="ORF">QHG74_00650</name>
</gene>
<comment type="similarity">
    <text evidence="1">Belongs to the glycosyltransferase 2 family.</text>
</comment>
<dbReference type="CDD" id="cd02526">
    <property type="entry name" value="GT2_RfbF_like"/>
    <property type="match status" value="1"/>
</dbReference>
<evidence type="ECO:0000259" key="4">
    <source>
        <dbReference type="Pfam" id="PF00535"/>
    </source>
</evidence>
<accession>A0ABU5HJX5</accession>
<evidence type="ECO:0000313" key="6">
    <source>
        <dbReference type="Proteomes" id="UP001292913"/>
    </source>
</evidence>
<reference evidence="5 6" key="1">
    <citation type="submission" date="2023-04" db="EMBL/GenBank/DDBJ databases">
        <title>Bacteroides pacosi sp. nov., isolated from the fecal material of an alpaca.</title>
        <authorList>
            <person name="Miller S."/>
            <person name="Hendry M."/>
            <person name="King J."/>
            <person name="Sankaranarayanan K."/>
            <person name="Lawson P.A."/>
        </authorList>
    </citation>
    <scope>NUCLEOTIDE SEQUENCE [LARGE SCALE GENOMIC DNA]</scope>
    <source>
        <strain evidence="5 6">A2-P53</strain>
    </source>
</reference>
<dbReference type="PANTHER" id="PTHR43179">
    <property type="entry name" value="RHAMNOSYLTRANSFERASE WBBL"/>
    <property type="match status" value="1"/>
</dbReference>
<name>A0ABU5HJX5_9BACE</name>
<dbReference type="Gene3D" id="3.90.550.10">
    <property type="entry name" value="Spore Coat Polysaccharide Biosynthesis Protein SpsA, Chain A"/>
    <property type="match status" value="1"/>
</dbReference>
<dbReference type="SUPFAM" id="SSF53448">
    <property type="entry name" value="Nucleotide-diphospho-sugar transferases"/>
    <property type="match status" value="1"/>
</dbReference>
<evidence type="ECO:0000256" key="1">
    <source>
        <dbReference type="ARBA" id="ARBA00006739"/>
    </source>
</evidence>
<comment type="caution">
    <text evidence="5">The sequence shown here is derived from an EMBL/GenBank/DDBJ whole genome shotgun (WGS) entry which is preliminary data.</text>
</comment>
<dbReference type="Proteomes" id="UP001292913">
    <property type="component" value="Unassembled WGS sequence"/>
</dbReference>
<evidence type="ECO:0000256" key="3">
    <source>
        <dbReference type="ARBA" id="ARBA00022679"/>
    </source>
</evidence>
<protein>
    <submittedName>
        <fullName evidence="5">Glycosyltransferase family 2 protein</fullName>
    </submittedName>
</protein>
<keyword evidence="6" id="KW-1185">Reference proteome</keyword>
<dbReference type="Pfam" id="PF00535">
    <property type="entry name" value="Glycos_transf_2"/>
    <property type="match status" value="1"/>
</dbReference>
<dbReference type="InterPro" id="IPR029044">
    <property type="entry name" value="Nucleotide-diphossugar_trans"/>
</dbReference>
<dbReference type="EMBL" id="JARZAK010000001">
    <property type="protein sequence ID" value="MDY7256234.1"/>
    <property type="molecule type" value="Genomic_DNA"/>
</dbReference>
<keyword evidence="3" id="KW-0808">Transferase</keyword>
<evidence type="ECO:0000256" key="2">
    <source>
        <dbReference type="ARBA" id="ARBA00022676"/>
    </source>
</evidence>
<keyword evidence="2" id="KW-0328">Glycosyltransferase</keyword>